<dbReference type="InterPro" id="IPR036155">
    <property type="entry name" value="Crypto/Photolyase_N_sf"/>
</dbReference>
<dbReference type="PROSITE" id="PS51645">
    <property type="entry name" value="PHR_CRY_ALPHA_BETA"/>
    <property type="match status" value="1"/>
</dbReference>
<evidence type="ECO:0000256" key="3">
    <source>
        <dbReference type="ARBA" id="ARBA00006409"/>
    </source>
</evidence>
<keyword evidence="7" id="KW-0227">DNA damage</keyword>
<dbReference type="SUPFAM" id="SSF48173">
    <property type="entry name" value="Cryptochrome/photolyase FAD-binding domain"/>
    <property type="match status" value="1"/>
</dbReference>
<evidence type="ECO:0000256" key="13">
    <source>
        <dbReference type="ARBA" id="ARBA00033999"/>
    </source>
</evidence>
<dbReference type="FunFam" id="1.10.579.10:FF:000002">
    <property type="entry name" value="Deoxyribodipyrimidine photolyase"/>
    <property type="match status" value="1"/>
</dbReference>
<dbReference type="SUPFAM" id="SSF52425">
    <property type="entry name" value="Cryptochrome/photolyase, N-terminal domain"/>
    <property type="match status" value="1"/>
</dbReference>
<dbReference type="Gene3D" id="3.40.50.620">
    <property type="entry name" value="HUPs"/>
    <property type="match status" value="1"/>
</dbReference>
<dbReference type="GO" id="GO:0000719">
    <property type="term" value="P:photoreactive repair"/>
    <property type="evidence" value="ECO:0007669"/>
    <property type="project" value="TreeGrafter"/>
</dbReference>
<evidence type="ECO:0000256" key="11">
    <source>
        <dbReference type="ARBA" id="ARBA00023239"/>
    </source>
</evidence>
<evidence type="ECO:0000256" key="9">
    <source>
        <dbReference type="ARBA" id="ARBA00023125"/>
    </source>
</evidence>
<keyword evidence="16" id="KW-1185">Reference proteome</keyword>
<evidence type="ECO:0000256" key="4">
    <source>
        <dbReference type="ARBA" id="ARBA00013149"/>
    </source>
</evidence>
<keyword evidence="8" id="KW-0274">FAD</keyword>
<evidence type="ECO:0000259" key="14">
    <source>
        <dbReference type="PROSITE" id="PS51645"/>
    </source>
</evidence>
<evidence type="ECO:0000256" key="2">
    <source>
        <dbReference type="ARBA" id="ARBA00001974"/>
    </source>
</evidence>
<dbReference type="OrthoDB" id="9772484at2"/>
<evidence type="ECO:0000256" key="5">
    <source>
        <dbReference type="ARBA" id="ARBA00014046"/>
    </source>
</evidence>
<keyword evidence="6" id="KW-0285">Flavoprotein</keyword>
<dbReference type="Proteomes" id="UP000237662">
    <property type="component" value="Unassembled WGS sequence"/>
</dbReference>
<reference evidence="15 16" key="1">
    <citation type="submission" date="2018-02" db="EMBL/GenBank/DDBJ databases">
        <title>Genomic Encyclopedia of Archaeal and Bacterial Type Strains, Phase II (KMG-II): from individual species to whole genera.</title>
        <authorList>
            <person name="Goeker M."/>
        </authorList>
    </citation>
    <scope>NUCLEOTIDE SEQUENCE [LARGE SCALE GENOMIC DNA]</scope>
    <source>
        <strain evidence="15 16">DSM 29526</strain>
    </source>
</reference>
<dbReference type="PANTHER" id="PTHR10211:SF0">
    <property type="entry name" value="DEOXYRIBODIPYRIMIDINE PHOTO-LYASE"/>
    <property type="match status" value="1"/>
</dbReference>
<evidence type="ECO:0000256" key="7">
    <source>
        <dbReference type="ARBA" id="ARBA00022763"/>
    </source>
</evidence>
<evidence type="ECO:0000256" key="12">
    <source>
        <dbReference type="ARBA" id="ARBA00031671"/>
    </source>
</evidence>
<comment type="catalytic activity">
    <reaction evidence="13">
        <text>cyclobutadipyrimidine (in DNA) = 2 pyrimidine residues (in DNA).</text>
        <dbReference type="EC" id="4.1.99.3"/>
    </reaction>
</comment>
<dbReference type="InterPro" id="IPR052219">
    <property type="entry name" value="Photolyase_Class-2"/>
</dbReference>
<dbReference type="EC" id="4.1.99.3" evidence="4"/>
<evidence type="ECO:0000256" key="8">
    <source>
        <dbReference type="ARBA" id="ARBA00022827"/>
    </source>
</evidence>
<evidence type="ECO:0000313" key="15">
    <source>
        <dbReference type="EMBL" id="PPK85073.1"/>
    </source>
</evidence>
<dbReference type="EMBL" id="PTJC01000006">
    <property type="protein sequence ID" value="PPK85073.1"/>
    <property type="molecule type" value="Genomic_DNA"/>
</dbReference>
<gene>
    <name evidence="15" type="ORF">CLV84_1964</name>
</gene>
<sequence>MEELKNFSVTAERLQQLNDKELKEGGKYVVYWMQESMRAYENPALEYAIRWANDLDTYCVVVFTLIDDFPEANLRHYKFLIEGLKEAADRITERGIKFILLHGPRAEKIAGFVKENDVCAVVTDRAYTRHERKWRSDAADKLEVPLVQVEGNVVVPVETASDKQEYAARTIRKKIMGKVEAFSQEVTETKPDKPSKRVHLSGDMELNSVSGVLDQLKVDRGVKPLDEFVGGTSEARKHLTAFLRSDLKGYADGRLEPAEDATSHISPYLHFGHISPCEIYRKVNDSSAPKSDREGYIEELVVRRELAHNFVWYAPDTYDSLEAVPDWAQETMEKHESDKRPHHYTREELENGKTDDEAWNAAMKEMRERGFLPNYMRMYWGKQIITYTNTYQYAYETTLYLNNKYFMDGRDPNSYTNVLWLFGLHDRGWTERDVFGKLRTMTRGGLDRKYDVEAYIERVKG</sequence>
<accession>A0A2S6I1Q0</accession>
<keyword evidence="11 15" id="KW-0456">Lyase</keyword>
<name>A0A2S6I1Q0_9BACT</name>
<dbReference type="Gene3D" id="1.25.40.80">
    <property type="match status" value="1"/>
</dbReference>
<dbReference type="GO" id="GO:0003904">
    <property type="term" value="F:deoxyribodipyrimidine photo-lyase activity"/>
    <property type="evidence" value="ECO:0007669"/>
    <property type="project" value="UniProtKB-EC"/>
</dbReference>
<feature type="domain" description="Photolyase/cryptochrome alpha/beta" evidence="14">
    <location>
        <begin position="27"/>
        <end position="157"/>
    </location>
</feature>
<keyword evidence="9" id="KW-0238">DNA-binding</keyword>
<dbReference type="PANTHER" id="PTHR10211">
    <property type="entry name" value="DEOXYRIBODIPYRIMIDINE PHOTOLYASE"/>
    <property type="match status" value="1"/>
</dbReference>
<dbReference type="GO" id="GO:0003677">
    <property type="term" value="F:DNA binding"/>
    <property type="evidence" value="ECO:0007669"/>
    <property type="project" value="UniProtKB-KW"/>
</dbReference>
<organism evidence="15 16">
    <name type="scientific">Neolewinella xylanilytica</name>
    <dbReference type="NCBI Taxonomy" id="1514080"/>
    <lineage>
        <taxon>Bacteria</taxon>
        <taxon>Pseudomonadati</taxon>
        <taxon>Bacteroidota</taxon>
        <taxon>Saprospiria</taxon>
        <taxon>Saprospirales</taxon>
        <taxon>Lewinellaceae</taxon>
        <taxon>Neolewinella</taxon>
    </lineage>
</organism>
<protein>
    <recommendedName>
        <fullName evidence="5">Deoxyribodipyrimidine photo-lyase</fullName>
        <ecNumber evidence="4">4.1.99.3</ecNumber>
    </recommendedName>
    <alternativeName>
        <fullName evidence="12">DNA photolyase</fullName>
    </alternativeName>
</protein>
<comment type="cofactor">
    <cofactor evidence="2">
        <name>FAD</name>
        <dbReference type="ChEBI" id="CHEBI:57692"/>
    </cofactor>
</comment>
<dbReference type="InterPro" id="IPR036134">
    <property type="entry name" value="Crypto/Photolyase_FAD-like_sf"/>
</dbReference>
<dbReference type="InterPro" id="IPR014729">
    <property type="entry name" value="Rossmann-like_a/b/a_fold"/>
</dbReference>
<dbReference type="InterPro" id="IPR006050">
    <property type="entry name" value="DNA_photolyase_N"/>
</dbReference>
<evidence type="ECO:0000256" key="1">
    <source>
        <dbReference type="ARBA" id="ARBA00001932"/>
    </source>
</evidence>
<proteinExistence type="inferred from homology"/>
<comment type="similarity">
    <text evidence="3">Belongs to the DNA photolyase class-2 family.</text>
</comment>
<dbReference type="RefSeq" id="WP_104421155.1">
    <property type="nucleotide sequence ID" value="NZ_PTJC01000006.1"/>
</dbReference>
<comment type="caution">
    <text evidence="15">The sequence shown here is derived from an EMBL/GenBank/DDBJ whole genome shotgun (WGS) entry which is preliminary data.</text>
</comment>
<keyword evidence="10" id="KW-0234">DNA repair</keyword>
<evidence type="ECO:0000256" key="6">
    <source>
        <dbReference type="ARBA" id="ARBA00022630"/>
    </source>
</evidence>
<dbReference type="Pfam" id="PF00875">
    <property type="entry name" value="DNA_photolyase"/>
    <property type="match status" value="1"/>
</dbReference>
<dbReference type="AlphaFoldDB" id="A0A2S6I1Q0"/>
<dbReference type="Gene3D" id="1.10.579.10">
    <property type="entry name" value="DNA Cyclobutane Dipyrimidine Photolyase, subunit A, domain 3"/>
    <property type="match status" value="1"/>
</dbReference>
<comment type="cofactor">
    <cofactor evidence="1">
        <name>(6R)-5,10-methylene-5,6,7,8-tetrahydrofolate</name>
        <dbReference type="ChEBI" id="CHEBI:15636"/>
    </cofactor>
</comment>
<evidence type="ECO:0000313" key="16">
    <source>
        <dbReference type="Proteomes" id="UP000237662"/>
    </source>
</evidence>
<evidence type="ECO:0000256" key="10">
    <source>
        <dbReference type="ARBA" id="ARBA00023204"/>
    </source>
</evidence>